<dbReference type="InterPro" id="IPR000212">
    <property type="entry name" value="DNA_helicase_UvrD/REP"/>
</dbReference>
<comment type="caution">
    <text evidence="7">The sequence shown here is derived from an EMBL/GenBank/DDBJ whole genome shotgun (WGS) entry which is preliminary data.</text>
</comment>
<evidence type="ECO:0000313" key="8">
    <source>
        <dbReference type="Proteomes" id="UP000197174"/>
    </source>
</evidence>
<dbReference type="Gene3D" id="3.40.50.300">
    <property type="entry name" value="P-loop containing nucleotide triphosphate hydrolases"/>
    <property type="match status" value="3"/>
</dbReference>
<evidence type="ECO:0000313" key="7">
    <source>
        <dbReference type="EMBL" id="OWV12459.1"/>
    </source>
</evidence>
<keyword evidence="8" id="KW-1185">Reference proteome</keyword>
<dbReference type="PANTHER" id="PTHR11070:SF45">
    <property type="entry name" value="DNA 3'-5' HELICASE"/>
    <property type="match status" value="1"/>
</dbReference>
<dbReference type="GO" id="GO:0003677">
    <property type="term" value="F:DNA binding"/>
    <property type="evidence" value="ECO:0007669"/>
    <property type="project" value="InterPro"/>
</dbReference>
<reference evidence="7 8" key="1">
    <citation type="submission" date="2017-03" db="EMBL/GenBank/DDBJ databases">
        <title>Whole genome sequence of Micromonospora wenchangensis, isolated from mangrove soil.</title>
        <authorList>
            <person name="Yang H."/>
        </authorList>
    </citation>
    <scope>NUCLEOTIDE SEQUENCE [LARGE SCALE GENOMIC DNA]</scope>
    <source>
        <strain evidence="7 8">CCTCC AA 2012002</strain>
    </source>
</reference>
<feature type="domain" description="UvrD-like helicase ATP-binding" evidence="6">
    <location>
        <begin position="194"/>
        <end position="538"/>
    </location>
</feature>
<dbReference type="GO" id="GO:0000725">
    <property type="term" value="P:recombinational repair"/>
    <property type="evidence" value="ECO:0007669"/>
    <property type="project" value="TreeGrafter"/>
</dbReference>
<evidence type="ECO:0000256" key="4">
    <source>
        <dbReference type="ARBA" id="ARBA00022840"/>
    </source>
</evidence>
<dbReference type="PANTHER" id="PTHR11070">
    <property type="entry name" value="UVRD / RECB / PCRA DNA HELICASE FAMILY MEMBER"/>
    <property type="match status" value="1"/>
</dbReference>
<name>A0A246RT12_9ACTN</name>
<dbReference type="GO" id="GO:0016787">
    <property type="term" value="F:hydrolase activity"/>
    <property type="evidence" value="ECO:0007669"/>
    <property type="project" value="UniProtKB-UniRule"/>
</dbReference>
<dbReference type="Proteomes" id="UP000197174">
    <property type="component" value="Unassembled WGS sequence"/>
</dbReference>
<dbReference type="GO" id="GO:0043138">
    <property type="term" value="F:3'-5' DNA helicase activity"/>
    <property type="evidence" value="ECO:0007669"/>
    <property type="project" value="TreeGrafter"/>
</dbReference>
<organism evidence="7 8">
    <name type="scientific">Micromonospora wenchangensis</name>
    <dbReference type="NCBI Taxonomy" id="1185415"/>
    <lineage>
        <taxon>Bacteria</taxon>
        <taxon>Bacillati</taxon>
        <taxon>Actinomycetota</taxon>
        <taxon>Actinomycetes</taxon>
        <taxon>Micromonosporales</taxon>
        <taxon>Micromonosporaceae</taxon>
        <taxon>Micromonospora</taxon>
    </lineage>
</organism>
<dbReference type="SUPFAM" id="SSF52540">
    <property type="entry name" value="P-loop containing nucleoside triphosphate hydrolases"/>
    <property type="match status" value="1"/>
</dbReference>
<dbReference type="InterPro" id="IPR014016">
    <property type="entry name" value="UvrD-like_ATP-bd"/>
</dbReference>
<proteinExistence type="predicted"/>
<gene>
    <name evidence="7" type="ORF">B5D80_03125</name>
</gene>
<dbReference type="GO" id="GO:0005829">
    <property type="term" value="C:cytosol"/>
    <property type="evidence" value="ECO:0007669"/>
    <property type="project" value="TreeGrafter"/>
</dbReference>
<feature type="binding site" evidence="5">
    <location>
        <begin position="215"/>
        <end position="222"/>
    </location>
    <ligand>
        <name>ATP</name>
        <dbReference type="ChEBI" id="CHEBI:30616"/>
    </ligand>
</feature>
<dbReference type="EMBL" id="MZMV01000003">
    <property type="protein sequence ID" value="OWV12459.1"/>
    <property type="molecule type" value="Genomic_DNA"/>
</dbReference>
<keyword evidence="3 5" id="KW-0347">Helicase</keyword>
<dbReference type="PROSITE" id="PS51198">
    <property type="entry name" value="UVRD_HELICASE_ATP_BIND"/>
    <property type="match status" value="1"/>
</dbReference>
<protein>
    <submittedName>
        <fullName evidence="7">AAA family ATPase</fullName>
    </submittedName>
</protein>
<accession>A0A246RT12</accession>
<keyword evidence="2 5" id="KW-0378">Hydrolase</keyword>
<evidence type="ECO:0000256" key="1">
    <source>
        <dbReference type="ARBA" id="ARBA00022741"/>
    </source>
</evidence>
<evidence type="ECO:0000256" key="5">
    <source>
        <dbReference type="PROSITE-ProRule" id="PRU00560"/>
    </source>
</evidence>
<dbReference type="OrthoDB" id="9787585at2"/>
<keyword evidence="4 5" id="KW-0067">ATP-binding</keyword>
<sequence length="688" mass="76498">MTSASPPGHLDEEHELDHEFLTELAFLERARKALSWMLDHARMRVATGEQIAGDRYTSETLGRYLKSYAKELAEEPDSPLYFGRLQFGTDEDAGEHLGQNYYIGRRRINEEHGEPLVIDWRAPVSSIFYRASARNPLGVAARRRFGWTTRHPVELTGFEDERLDRGEELGTTSELLTREIERPRVGPMRDIVATIQPDQDELVRTDLDRSLCVQGGPGTGKTAVGLHRAAYLLYAHRLQLKRTGVLVVGPNPAFLHYISAVLPALGEVDVQQRTLEEVIGRQSIRAQDSPEAALVKHDARMAQVLHRALTGLISTPTEPIALPDGSYRLRIPLNVLIREVETVRREDMPYGVGRERLRARIVALLQRQLEYRAEMPGHRWLEKTGRARPVVAVLDQAWPKIRPEELLTNLFSDKAMLARAADGILTDQEQQALLWRRPPRSFKSAAWSTADAVLLDEIAGLIDHPEGFGHLVVDEAQDLSAMQCRALARRSRHGSLTVLGDLAQGTTAWAAADWHEQMAHLGKPDAPVTALTTGFRVPAVVLAFANKLLPELHVTAPATRSVRADGELTVRHEQDLRAATVDRVRAALDQPGSIAVITTDARVGELTEALQQADIAVDTAEQDDEHRVTVLPATLAKGLEFDHVVVVEPDEVVRAEPRGLHRLYVVLTRAVSRLDVLHAGPLPEALAR</sequence>
<evidence type="ECO:0000256" key="3">
    <source>
        <dbReference type="ARBA" id="ARBA00022806"/>
    </source>
</evidence>
<dbReference type="RefSeq" id="WP_088642220.1">
    <property type="nucleotide sequence ID" value="NZ_MZMV01000003.1"/>
</dbReference>
<keyword evidence="1 5" id="KW-0547">Nucleotide-binding</keyword>
<dbReference type="AlphaFoldDB" id="A0A246RT12"/>
<evidence type="ECO:0000256" key="2">
    <source>
        <dbReference type="ARBA" id="ARBA00022801"/>
    </source>
</evidence>
<dbReference type="GO" id="GO:0005524">
    <property type="term" value="F:ATP binding"/>
    <property type="evidence" value="ECO:0007669"/>
    <property type="project" value="UniProtKB-UniRule"/>
</dbReference>
<evidence type="ECO:0000259" key="6">
    <source>
        <dbReference type="PROSITE" id="PS51198"/>
    </source>
</evidence>
<dbReference type="InterPro" id="IPR027417">
    <property type="entry name" value="P-loop_NTPase"/>
</dbReference>